<reference evidence="1 2" key="1">
    <citation type="submission" date="2019-02" db="EMBL/GenBank/DDBJ databases">
        <title>Deep-cultivation of Planctomycetes and their phenomic and genomic characterization uncovers novel biology.</title>
        <authorList>
            <person name="Wiegand S."/>
            <person name="Jogler M."/>
            <person name="Boedeker C."/>
            <person name="Pinto D."/>
            <person name="Vollmers J."/>
            <person name="Rivas-Marin E."/>
            <person name="Kohn T."/>
            <person name="Peeters S.H."/>
            <person name="Heuer A."/>
            <person name="Rast P."/>
            <person name="Oberbeckmann S."/>
            <person name="Bunk B."/>
            <person name="Jeske O."/>
            <person name="Meyerdierks A."/>
            <person name="Storesund J.E."/>
            <person name="Kallscheuer N."/>
            <person name="Luecker S."/>
            <person name="Lage O.M."/>
            <person name="Pohl T."/>
            <person name="Merkel B.J."/>
            <person name="Hornburger P."/>
            <person name="Mueller R.-W."/>
            <person name="Bruemmer F."/>
            <person name="Labrenz M."/>
            <person name="Spormann A.M."/>
            <person name="Op den Camp H."/>
            <person name="Overmann J."/>
            <person name="Amann R."/>
            <person name="Jetten M.S.M."/>
            <person name="Mascher T."/>
            <person name="Medema M.H."/>
            <person name="Devos D.P."/>
            <person name="Kaster A.-K."/>
            <person name="Ovreas L."/>
            <person name="Rohde M."/>
            <person name="Galperin M.Y."/>
            <person name="Jogler C."/>
        </authorList>
    </citation>
    <scope>NUCLEOTIDE SEQUENCE [LARGE SCALE GENOMIC DNA]</scope>
    <source>
        <strain evidence="1 2">KS4</strain>
    </source>
</reference>
<dbReference type="AlphaFoldDB" id="A0A517YUQ2"/>
<gene>
    <name evidence="1" type="ORF">KS4_20530</name>
</gene>
<sequence>MSTPVAKLPGVGPKRANAFIQRLDVHTASDLPRHLPMRYEYEAAVNIPQVAKLR</sequence>
<dbReference type="SUPFAM" id="SSF50249">
    <property type="entry name" value="Nucleic acid-binding proteins"/>
    <property type="match status" value="1"/>
</dbReference>
<protein>
    <recommendedName>
        <fullName evidence="3">RecG wedge domain-containing protein</fullName>
    </recommendedName>
</protein>
<evidence type="ECO:0000313" key="1">
    <source>
        <dbReference type="EMBL" id="QDU33993.1"/>
    </source>
</evidence>
<organism evidence="1 2">
    <name type="scientific">Poriferisphaera corsica</name>
    <dbReference type="NCBI Taxonomy" id="2528020"/>
    <lineage>
        <taxon>Bacteria</taxon>
        <taxon>Pseudomonadati</taxon>
        <taxon>Planctomycetota</taxon>
        <taxon>Phycisphaerae</taxon>
        <taxon>Phycisphaerales</taxon>
        <taxon>Phycisphaeraceae</taxon>
        <taxon>Poriferisphaera</taxon>
    </lineage>
</organism>
<dbReference type="RefSeq" id="WP_200761132.1">
    <property type="nucleotide sequence ID" value="NZ_CP036425.1"/>
</dbReference>
<dbReference type="Proteomes" id="UP000317369">
    <property type="component" value="Chromosome"/>
</dbReference>
<dbReference type="EMBL" id="CP036425">
    <property type="protein sequence ID" value="QDU33993.1"/>
    <property type="molecule type" value="Genomic_DNA"/>
</dbReference>
<proteinExistence type="predicted"/>
<keyword evidence="2" id="KW-1185">Reference proteome</keyword>
<accession>A0A517YUQ2</accession>
<evidence type="ECO:0008006" key="3">
    <source>
        <dbReference type="Google" id="ProtNLM"/>
    </source>
</evidence>
<name>A0A517YUQ2_9BACT</name>
<dbReference type="InterPro" id="IPR012340">
    <property type="entry name" value="NA-bd_OB-fold"/>
</dbReference>
<evidence type="ECO:0000313" key="2">
    <source>
        <dbReference type="Proteomes" id="UP000317369"/>
    </source>
</evidence>
<dbReference type="KEGG" id="pcor:KS4_20530"/>